<dbReference type="CDD" id="cd09272">
    <property type="entry name" value="RNase_HI_RT_Ty1"/>
    <property type="match status" value="1"/>
</dbReference>
<dbReference type="AlphaFoldDB" id="A0A2K3L9I5"/>
<organism evidence="1 2">
    <name type="scientific">Trifolium pratense</name>
    <name type="common">Red clover</name>
    <dbReference type="NCBI Taxonomy" id="57577"/>
    <lineage>
        <taxon>Eukaryota</taxon>
        <taxon>Viridiplantae</taxon>
        <taxon>Streptophyta</taxon>
        <taxon>Embryophyta</taxon>
        <taxon>Tracheophyta</taxon>
        <taxon>Spermatophyta</taxon>
        <taxon>Magnoliopsida</taxon>
        <taxon>eudicotyledons</taxon>
        <taxon>Gunneridae</taxon>
        <taxon>Pentapetalae</taxon>
        <taxon>rosids</taxon>
        <taxon>fabids</taxon>
        <taxon>Fabales</taxon>
        <taxon>Fabaceae</taxon>
        <taxon>Papilionoideae</taxon>
        <taxon>50 kb inversion clade</taxon>
        <taxon>NPAAA clade</taxon>
        <taxon>Hologalegina</taxon>
        <taxon>IRL clade</taxon>
        <taxon>Trifolieae</taxon>
        <taxon>Trifolium</taxon>
    </lineage>
</organism>
<proteinExistence type="predicted"/>
<reference evidence="1 2" key="2">
    <citation type="journal article" date="2017" name="Front. Plant Sci.">
        <title>Gene Classification and Mining of Molecular Markers Useful in Red Clover (Trifolium pratense) Breeding.</title>
        <authorList>
            <person name="Istvanek J."/>
            <person name="Dluhosova J."/>
            <person name="Dluhos P."/>
            <person name="Patkova L."/>
            <person name="Nedelnik J."/>
            <person name="Repkova J."/>
        </authorList>
    </citation>
    <scope>NUCLEOTIDE SEQUENCE [LARGE SCALE GENOMIC DNA]</scope>
    <source>
        <strain evidence="2">cv. Tatra</strain>
        <tissue evidence="1">Young leaves</tissue>
    </source>
</reference>
<name>A0A2K3L9I5_TRIPR</name>
<reference evidence="1 2" key="1">
    <citation type="journal article" date="2014" name="Am. J. Bot.">
        <title>Genome assembly and annotation for red clover (Trifolium pratense; Fabaceae).</title>
        <authorList>
            <person name="Istvanek J."/>
            <person name="Jaros M."/>
            <person name="Krenek A."/>
            <person name="Repkova J."/>
        </authorList>
    </citation>
    <scope>NUCLEOTIDE SEQUENCE [LARGE SCALE GENOMIC DNA]</scope>
    <source>
        <strain evidence="2">cv. Tatra</strain>
        <tissue evidence="1">Young leaves</tissue>
    </source>
</reference>
<gene>
    <name evidence="1" type="ORF">L195_g031118</name>
</gene>
<dbReference type="STRING" id="57577.A0A2K3L9I5"/>
<comment type="caution">
    <text evidence="1">The sequence shown here is derived from an EMBL/GenBank/DDBJ whole genome shotgun (WGS) entry which is preliminary data.</text>
</comment>
<sequence>MEMIEPIQHYVDNISAINLARNHVSHGRSKHIEARFHFIRDQVNKRKIELSHRPTEMQEADILTKALKHDRFKELVQYVEANCGYLLVKQLLYKCCTQF</sequence>
<evidence type="ECO:0000313" key="2">
    <source>
        <dbReference type="Proteomes" id="UP000236291"/>
    </source>
</evidence>
<accession>A0A2K3L9I5</accession>
<protein>
    <submittedName>
        <fullName evidence="1">Copia protein</fullName>
    </submittedName>
</protein>
<dbReference type="Proteomes" id="UP000236291">
    <property type="component" value="Unassembled WGS sequence"/>
</dbReference>
<evidence type="ECO:0000313" key="1">
    <source>
        <dbReference type="EMBL" id="PNX75186.1"/>
    </source>
</evidence>
<dbReference type="EMBL" id="ASHM01028656">
    <property type="protein sequence ID" value="PNX75186.1"/>
    <property type="molecule type" value="Genomic_DNA"/>
</dbReference>